<dbReference type="OrthoDB" id="3353673at2759"/>
<proteinExistence type="predicted"/>
<dbReference type="Proteomes" id="UP000193218">
    <property type="component" value="Unassembled WGS sequence"/>
</dbReference>
<reference evidence="3 4" key="1">
    <citation type="submission" date="2017-03" db="EMBL/GenBank/DDBJ databases">
        <title>Widespread Adenine N6-methylation of Active Genes in Fungi.</title>
        <authorList>
            <consortium name="DOE Joint Genome Institute"/>
            <person name="Mondo S.J."/>
            <person name="Dannebaum R.O."/>
            <person name="Kuo R.C."/>
            <person name="Louie K.B."/>
            <person name="Bewick A.J."/>
            <person name="Labutti K."/>
            <person name="Haridas S."/>
            <person name="Kuo A."/>
            <person name="Salamov A."/>
            <person name="Ahrendt S.R."/>
            <person name="Lau R."/>
            <person name="Bowen B.P."/>
            <person name="Lipzen A."/>
            <person name="Sullivan W."/>
            <person name="Andreopoulos W.B."/>
            <person name="Clum A."/>
            <person name="Lindquist E."/>
            <person name="Daum C."/>
            <person name="Northen T.R."/>
            <person name="Ramamoorthy G."/>
            <person name="Schmitz R.J."/>
            <person name="Gryganskyi A."/>
            <person name="Culley D."/>
            <person name="Magnuson J."/>
            <person name="James T.Y."/>
            <person name="O'Malley M.A."/>
            <person name="Stajich J.E."/>
            <person name="Spatafora J.W."/>
            <person name="Visel A."/>
            <person name="Grigoriev I.V."/>
        </authorList>
    </citation>
    <scope>NUCLEOTIDE SEQUENCE [LARGE SCALE GENOMIC DNA]</scope>
    <source>
        <strain evidence="3 4">NRRL Y-17943</strain>
    </source>
</reference>
<feature type="region of interest" description="Disordered" evidence="2">
    <location>
        <begin position="240"/>
        <end position="295"/>
    </location>
</feature>
<dbReference type="AlphaFoldDB" id="A0A1Y1UAH0"/>
<feature type="region of interest" description="Disordered" evidence="2">
    <location>
        <begin position="140"/>
        <end position="168"/>
    </location>
</feature>
<accession>A0A1Y1UAH0</accession>
<dbReference type="STRING" id="4999.A0A1Y1UAH0"/>
<protein>
    <submittedName>
        <fullName evidence="3">Uncharacterized protein</fullName>
    </submittedName>
</protein>
<feature type="compositionally biased region" description="Polar residues" evidence="2">
    <location>
        <begin position="243"/>
        <end position="253"/>
    </location>
</feature>
<evidence type="ECO:0000256" key="2">
    <source>
        <dbReference type="SAM" id="MobiDB-lite"/>
    </source>
</evidence>
<dbReference type="EMBL" id="NBSH01000012">
    <property type="protein sequence ID" value="ORX35019.1"/>
    <property type="molecule type" value="Genomic_DNA"/>
</dbReference>
<evidence type="ECO:0000256" key="1">
    <source>
        <dbReference type="SAM" id="Coils"/>
    </source>
</evidence>
<dbReference type="InParanoid" id="A0A1Y1UAH0"/>
<feature type="compositionally biased region" description="Low complexity" evidence="2">
    <location>
        <begin position="47"/>
        <end position="65"/>
    </location>
</feature>
<feature type="compositionally biased region" description="Polar residues" evidence="2">
    <location>
        <begin position="8"/>
        <end position="18"/>
    </location>
</feature>
<feature type="region of interest" description="Disordered" evidence="2">
    <location>
        <begin position="1"/>
        <end position="77"/>
    </location>
</feature>
<evidence type="ECO:0000313" key="4">
    <source>
        <dbReference type="Proteomes" id="UP000193218"/>
    </source>
</evidence>
<organism evidence="3 4">
    <name type="scientific">Kockovaella imperatae</name>
    <dbReference type="NCBI Taxonomy" id="4999"/>
    <lineage>
        <taxon>Eukaryota</taxon>
        <taxon>Fungi</taxon>
        <taxon>Dikarya</taxon>
        <taxon>Basidiomycota</taxon>
        <taxon>Agaricomycotina</taxon>
        <taxon>Tremellomycetes</taxon>
        <taxon>Tremellales</taxon>
        <taxon>Cuniculitremaceae</taxon>
        <taxon>Kockovaella</taxon>
    </lineage>
</organism>
<feature type="compositionally biased region" description="Basic and acidic residues" evidence="2">
    <location>
        <begin position="23"/>
        <end position="32"/>
    </location>
</feature>
<comment type="caution">
    <text evidence="3">The sequence shown here is derived from an EMBL/GenBank/DDBJ whole genome shotgun (WGS) entry which is preliminary data.</text>
</comment>
<gene>
    <name evidence="3" type="ORF">BD324DRAFT_652738</name>
</gene>
<feature type="coiled-coil region" evidence="1">
    <location>
        <begin position="393"/>
        <end position="427"/>
    </location>
</feature>
<keyword evidence="4" id="KW-1185">Reference proteome</keyword>
<name>A0A1Y1UAH0_9TREE</name>
<sequence length="446" mass="49247">MPTPKWYPQTQNPQSFHYRTSGRPRDANKPVDPKTLLPLPSMDQHTYYDSPASPSSSSTSSSASDLPFADNVPSNSGKKKIISSRFARRGKMYAWAPSYEAVKVDYRVRKRMKACMECFLPEAAAEVGVAPPANILRAETRREKRKRKREEDSEWVLPHLKSPSPPLSTGKLAPMLALPQSYVDIMLSPAMRHSLEDDTVENGLQGTTQELLEGEKGLMQACGRLREILRLRDRDVQVAKVAESNSNHEQPNGHSEVEVDSDETSNNAIAGPSSSSRAASVAAPDRNEQIPPLPHVTDVDNLWRVTQELLMAVPAPTIKYAATKPGTAAPVNGVPEPIVTATPVQRLFTCPDGITIMAEPAANAPGMAFSASHPGRPRTIKYNLDMAAQCRAVDDALERVAELLADCMEYKERLEEARDRVADVARARKRIWGVVKERAGFEMDRM</sequence>
<dbReference type="RefSeq" id="XP_021869235.1">
    <property type="nucleotide sequence ID" value="XM_022018545.1"/>
</dbReference>
<feature type="compositionally biased region" description="Low complexity" evidence="2">
    <location>
        <begin position="268"/>
        <end position="283"/>
    </location>
</feature>
<dbReference type="GeneID" id="33560354"/>
<keyword evidence="1" id="KW-0175">Coiled coil</keyword>
<evidence type="ECO:0000313" key="3">
    <source>
        <dbReference type="EMBL" id="ORX35019.1"/>
    </source>
</evidence>